<feature type="transmembrane region" description="Helical" evidence="5">
    <location>
        <begin position="90"/>
        <end position="118"/>
    </location>
</feature>
<dbReference type="SUPFAM" id="SSF103473">
    <property type="entry name" value="MFS general substrate transporter"/>
    <property type="match status" value="1"/>
</dbReference>
<dbReference type="Pfam" id="PF07690">
    <property type="entry name" value="MFS_1"/>
    <property type="match status" value="1"/>
</dbReference>
<organism evidence="7 8">
    <name type="scientific">Choiromyces venosus 120613-1</name>
    <dbReference type="NCBI Taxonomy" id="1336337"/>
    <lineage>
        <taxon>Eukaryota</taxon>
        <taxon>Fungi</taxon>
        <taxon>Dikarya</taxon>
        <taxon>Ascomycota</taxon>
        <taxon>Pezizomycotina</taxon>
        <taxon>Pezizomycetes</taxon>
        <taxon>Pezizales</taxon>
        <taxon>Tuberaceae</taxon>
        <taxon>Choiromyces</taxon>
    </lineage>
</organism>
<feature type="transmembrane region" description="Helical" evidence="5">
    <location>
        <begin position="365"/>
        <end position="385"/>
    </location>
</feature>
<dbReference type="STRING" id="1336337.A0A3N4JN25"/>
<feature type="transmembrane region" description="Helical" evidence="5">
    <location>
        <begin position="279"/>
        <end position="298"/>
    </location>
</feature>
<keyword evidence="8" id="KW-1185">Reference proteome</keyword>
<dbReference type="Gene3D" id="1.20.1250.20">
    <property type="entry name" value="MFS general substrate transporter like domains"/>
    <property type="match status" value="1"/>
</dbReference>
<reference evidence="7 8" key="1">
    <citation type="journal article" date="2018" name="Nat. Ecol. Evol.">
        <title>Pezizomycetes genomes reveal the molecular basis of ectomycorrhizal truffle lifestyle.</title>
        <authorList>
            <person name="Murat C."/>
            <person name="Payen T."/>
            <person name="Noel B."/>
            <person name="Kuo A."/>
            <person name="Morin E."/>
            <person name="Chen J."/>
            <person name="Kohler A."/>
            <person name="Krizsan K."/>
            <person name="Balestrini R."/>
            <person name="Da Silva C."/>
            <person name="Montanini B."/>
            <person name="Hainaut M."/>
            <person name="Levati E."/>
            <person name="Barry K.W."/>
            <person name="Belfiori B."/>
            <person name="Cichocki N."/>
            <person name="Clum A."/>
            <person name="Dockter R.B."/>
            <person name="Fauchery L."/>
            <person name="Guy J."/>
            <person name="Iotti M."/>
            <person name="Le Tacon F."/>
            <person name="Lindquist E.A."/>
            <person name="Lipzen A."/>
            <person name="Malagnac F."/>
            <person name="Mello A."/>
            <person name="Molinier V."/>
            <person name="Miyauchi S."/>
            <person name="Poulain J."/>
            <person name="Riccioni C."/>
            <person name="Rubini A."/>
            <person name="Sitrit Y."/>
            <person name="Splivallo R."/>
            <person name="Traeger S."/>
            <person name="Wang M."/>
            <person name="Zifcakova L."/>
            <person name="Wipf D."/>
            <person name="Zambonelli A."/>
            <person name="Paolocci F."/>
            <person name="Nowrousian M."/>
            <person name="Ottonello S."/>
            <person name="Baldrian P."/>
            <person name="Spatafora J.W."/>
            <person name="Henrissat B."/>
            <person name="Nagy L.G."/>
            <person name="Aury J.M."/>
            <person name="Wincker P."/>
            <person name="Grigoriev I.V."/>
            <person name="Bonfante P."/>
            <person name="Martin F.M."/>
        </authorList>
    </citation>
    <scope>NUCLEOTIDE SEQUENCE [LARGE SCALE GENOMIC DNA]</scope>
    <source>
        <strain evidence="7 8">120613-1</strain>
    </source>
</reference>
<evidence type="ECO:0000256" key="5">
    <source>
        <dbReference type="SAM" id="Phobius"/>
    </source>
</evidence>
<evidence type="ECO:0000256" key="2">
    <source>
        <dbReference type="ARBA" id="ARBA00022692"/>
    </source>
</evidence>
<keyword evidence="4 5" id="KW-0472">Membrane</keyword>
<protein>
    <submittedName>
        <fullName evidence="7">MFS general substrate transporter</fullName>
    </submittedName>
</protein>
<keyword evidence="2 5" id="KW-0812">Transmembrane</keyword>
<dbReference type="AlphaFoldDB" id="A0A3N4JN25"/>
<name>A0A3N4JN25_9PEZI</name>
<dbReference type="PANTHER" id="PTHR23501:SF59">
    <property type="entry name" value="MAJOR FACILITATOR SUPERFAMILY (MFS) PROFILE DOMAIN-CONTAINING PROTEIN-RELATED"/>
    <property type="match status" value="1"/>
</dbReference>
<feature type="transmembrane region" description="Helical" evidence="5">
    <location>
        <begin position="216"/>
        <end position="232"/>
    </location>
</feature>
<feature type="transmembrane region" description="Helical" evidence="5">
    <location>
        <begin position="60"/>
        <end position="78"/>
    </location>
</feature>
<dbReference type="GO" id="GO:0022857">
    <property type="term" value="F:transmembrane transporter activity"/>
    <property type="evidence" value="ECO:0007669"/>
    <property type="project" value="InterPro"/>
</dbReference>
<feature type="transmembrane region" description="Helical" evidence="5">
    <location>
        <begin position="167"/>
        <end position="184"/>
    </location>
</feature>
<gene>
    <name evidence="7" type="ORF">L873DRAFT_1835351</name>
</gene>
<accession>A0A3N4JN25</accession>
<feature type="transmembrane region" description="Helical" evidence="5">
    <location>
        <begin position="305"/>
        <end position="324"/>
    </location>
</feature>
<proteinExistence type="predicted"/>
<feature type="transmembrane region" description="Helical" evidence="5">
    <location>
        <begin position="191"/>
        <end position="210"/>
    </location>
</feature>
<evidence type="ECO:0000313" key="8">
    <source>
        <dbReference type="Proteomes" id="UP000276215"/>
    </source>
</evidence>
<dbReference type="InterPro" id="IPR020846">
    <property type="entry name" value="MFS_dom"/>
</dbReference>
<dbReference type="PROSITE" id="PS50850">
    <property type="entry name" value="MFS"/>
    <property type="match status" value="1"/>
</dbReference>
<evidence type="ECO:0000256" key="4">
    <source>
        <dbReference type="ARBA" id="ARBA00023136"/>
    </source>
</evidence>
<dbReference type="InterPro" id="IPR011701">
    <property type="entry name" value="MFS"/>
</dbReference>
<comment type="subcellular location">
    <subcellularLocation>
        <location evidence="1">Membrane</location>
        <topology evidence="1">Multi-pass membrane protein</topology>
    </subcellularLocation>
</comment>
<dbReference type="OrthoDB" id="2351791at2759"/>
<dbReference type="Gene3D" id="1.20.1720.10">
    <property type="entry name" value="Multidrug resistance protein D"/>
    <property type="match status" value="1"/>
</dbReference>
<evidence type="ECO:0000313" key="7">
    <source>
        <dbReference type="EMBL" id="RPA99576.1"/>
    </source>
</evidence>
<dbReference type="PANTHER" id="PTHR23501">
    <property type="entry name" value="MAJOR FACILITATOR SUPERFAMILY"/>
    <property type="match status" value="1"/>
</dbReference>
<feature type="transmembrane region" description="Helical" evidence="5">
    <location>
        <begin position="330"/>
        <end position="353"/>
    </location>
</feature>
<evidence type="ECO:0000256" key="1">
    <source>
        <dbReference type="ARBA" id="ARBA00004141"/>
    </source>
</evidence>
<dbReference type="EMBL" id="ML120386">
    <property type="protein sequence ID" value="RPA99576.1"/>
    <property type="molecule type" value="Genomic_DNA"/>
</dbReference>
<feature type="domain" description="Major facilitator superfamily (MFS) profile" evidence="6">
    <location>
        <begin position="24"/>
        <end position="471"/>
    </location>
</feature>
<feature type="transmembrane region" description="Helical" evidence="5">
    <location>
        <begin position="244"/>
        <end position="264"/>
    </location>
</feature>
<evidence type="ECO:0000256" key="3">
    <source>
        <dbReference type="ARBA" id="ARBA00022989"/>
    </source>
</evidence>
<evidence type="ECO:0000259" key="6">
    <source>
        <dbReference type="PROSITE" id="PS50850"/>
    </source>
</evidence>
<feature type="transmembrane region" description="Helical" evidence="5">
    <location>
        <begin position="23"/>
        <end position="48"/>
    </location>
</feature>
<dbReference type="Proteomes" id="UP000276215">
    <property type="component" value="Unassembled WGS sequence"/>
</dbReference>
<dbReference type="GO" id="GO:0005886">
    <property type="term" value="C:plasma membrane"/>
    <property type="evidence" value="ECO:0007669"/>
    <property type="project" value="TreeGrafter"/>
</dbReference>
<dbReference type="InterPro" id="IPR036259">
    <property type="entry name" value="MFS_trans_sf"/>
</dbReference>
<sequence length="490" mass="53063">MNYSVTSSDESAPQWKPSKRLNVVFMTMCLISPAAALDATSISVALPIMSKKLNGTAAEAFWTGTSFLLTSTVFQPIFSALSDIFGRKPLILTALTFFTTGAVVCGLADNFTVILAGRSIQGMGGGGMLVLNQIVRGKYLGFLAMMWALGSVSVPVVGSALAQEVSWRWVFYLNLPFCGAGFVGDMSRVDWIGSVVFVGSVTAILIPVTWGGIMTLMPLIVGVFGVFGFVLYERMVPGNPMIRLEIFGNRTTLWGVLYYIPLYFQNVKGVSPIMTGVSIFPQSFTVAPTSVITAIIISKTGHFRWAIWAGWVLTTLGVGILALLDVYTLTVAWVFILIVPGIGTGLLFPSGAFALQAAASNENRAYTVSMFAFFWSFGQAFGIAIEGVTFQNSLKKQLDRVPEFAELADKYARDAVGLVKVPNEMQDGILKEKLRECYAEAFKVVWLGLIRFTAVGLLTSLGTKSLNLDRKLQSNHGLRGKKNGGVEEMG</sequence>
<feature type="transmembrane region" description="Helical" evidence="5">
    <location>
        <begin position="139"/>
        <end position="161"/>
    </location>
</feature>
<keyword evidence="3 5" id="KW-1133">Transmembrane helix</keyword>